<keyword evidence="3" id="KW-1185">Reference proteome</keyword>
<organism evidence="2 3">
    <name type="scientific">Parelaphostrongylus tenuis</name>
    <name type="common">Meningeal worm</name>
    <dbReference type="NCBI Taxonomy" id="148309"/>
    <lineage>
        <taxon>Eukaryota</taxon>
        <taxon>Metazoa</taxon>
        <taxon>Ecdysozoa</taxon>
        <taxon>Nematoda</taxon>
        <taxon>Chromadorea</taxon>
        <taxon>Rhabditida</taxon>
        <taxon>Rhabditina</taxon>
        <taxon>Rhabditomorpha</taxon>
        <taxon>Strongyloidea</taxon>
        <taxon>Metastrongylidae</taxon>
        <taxon>Parelaphostrongylus</taxon>
    </lineage>
</organism>
<proteinExistence type="predicted"/>
<protein>
    <submittedName>
        <fullName evidence="2">Uncharacterized protein</fullName>
    </submittedName>
</protein>
<gene>
    <name evidence="2" type="ORF">KIN20_002909</name>
</gene>
<comment type="caution">
    <text evidence="2">The sequence shown here is derived from an EMBL/GenBank/DDBJ whole genome shotgun (WGS) entry which is preliminary data.</text>
</comment>
<accession>A0AAD5MP57</accession>
<feature type="transmembrane region" description="Helical" evidence="1">
    <location>
        <begin position="75"/>
        <end position="92"/>
    </location>
</feature>
<feature type="transmembrane region" description="Helical" evidence="1">
    <location>
        <begin position="189"/>
        <end position="212"/>
    </location>
</feature>
<dbReference type="EMBL" id="JAHQIW010000381">
    <property type="protein sequence ID" value="KAJ1347759.1"/>
    <property type="molecule type" value="Genomic_DNA"/>
</dbReference>
<dbReference type="PANTHER" id="PTHR45757">
    <property type="entry name" value="PROTEIN CBG23364-RELATED"/>
    <property type="match status" value="1"/>
</dbReference>
<dbReference type="Proteomes" id="UP001196413">
    <property type="component" value="Unassembled WGS sequence"/>
</dbReference>
<dbReference type="GO" id="GO:0016020">
    <property type="term" value="C:membrane"/>
    <property type="evidence" value="ECO:0007669"/>
    <property type="project" value="TreeGrafter"/>
</dbReference>
<name>A0AAD5MP57_PARTN</name>
<feature type="transmembrane region" description="Helical" evidence="1">
    <location>
        <begin position="104"/>
        <end position="123"/>
    </location>
</feature>
<feature type="transmembrane region" description="Helical" evidence="1">
    <location>
        <begin position="36"/>
        <end position="55"/>
    </location>
</feature>
<evidence type="ECO:0000256" key="1">
    <source>
        <dbReference type="SAM" id="Phobius"/>
    </source>
</evidence>
<keyword evidence="1" id="KW-0812">Transmembrane</keyword>
<keyword evidence="1" id="KW-0472">Membrane</keyword>
<dbReference type="SUPFAM" id="SSF103473">
    <property type="entry name" value="MFS general substrate transporter"/>
    <property type="match status" value="1"/>
</dbReference>
<evidence type="ECO:0000313" key="3">
    <source>
        <dbReference type="Proteomes" id="UP001196413"/>
    </source>
</evidence>
<keyword evidence="1" id="KW-1133">Transmembrane helix</keyword>
<dbReference type="PANTHER" id="PTHR45757:SF11">
    <property type="entry name" value="MAJOR FACILITATOR SUPERFAMILY (MFS) PROFILE DOMAIN-CONTAINING PROTEIN"/>
    <property type="match status" value="1"/>
</dbReference>
<sequence length="269" mass="29463">MVSAKELKAITAGKGGKKGQEAIPYMKMYKDPSMHAVLLLAIGGFAGVFIFEYFGPTFLNKVMGVQLASTGFLTALPHALSMALKFLIGPIFDVSTFISERNRLLMLAFLTQGVTAICLFTISQNPGEMLTKVAYCGAGAFSGLISVSGMKITQMVFFSADVKWSACFANIFATTCLTRDEVARQHIDFVLVCVTICRCATAIVFPVIIAVVCPHNTMDEWSTLFLGTSVFRRYKHHSTYPGQRRTSDMDEVVISFNSEHYANSLNLAV</sequence>
<dbReference type="AlphaFoldDB" id="A0AAD5MP57"/>
<reference evidence="2" key="1">
    <citation type="submission" date="2021-06" db="EMBL/GenBank/DDBJ databases">
        <title>Parelaphostrongylus tenuis whole genome reference sequence.</title>
        <authorList>
            <person name="Garwood T.J."/>
            <person name="Larsen P.A."/>
            <person name="Fountain-Jones N.M."/>
            <person name="Garbe J.R."/>
            <person name="Macchietto M.G."/>
            <person name="Kania S.A."/>
            <person name="Gerhold R.W."/>
            <person name="Richards J.E."/>
            <person name="Wolf T.M."/>
        </authorList>
    </citation>
    <scope>NUCLEOTIDE SEQUENCE</scope>
    <source>
        <strain evidence="2">MNPRO001-30</strain>
        <tissue evidence="2">Meninges</tissue>
    </source>
</reference>
<dbReference type="InterPro" id="IPR036259">
    <property type="entry name" value="MFS_trans_sf"/>
</dbReference>
<evidence type="ECO:0000313" key="2">
    <source>
        <dbReference type="EMBL" id="KAJ1347759.1"/>
    </source>
</evidence>